<dbReference type="PANTHER" id="PTHR42844:SF1">
    <property type="entry name" value="DIHYDRONEOPTERIN ALDOLASE 1-RELATED"/>
    <property type="match status" value="1"/>
</dbReference>
<evidence type="ECO:0000256" key="1">
    <source>
        <dbReference type="ARBA" id="ARBA00001353"/>
    </source>
</evidence>
<dbReference type="NCBIfam" id="TIGR00526">
    <property type="entry name" value="folB_dom"/>
    <property type="match status" value="1"/>
</dbReference>
<evidence type="ECO:0000256" key="6">
    <source>
        <dbReference type="ARBA" id="ARBA00023239"/>
    </source>
</evidence>
<comment type="catalytic activity">
    <reaction evidence="1">
        <text>7,8-dihydroneopterin = 6-hydroxymethyl-7,8-dihydropterin + glycolaldehyde</text>
        <dbReference type="Rhea" id="RHEA:10540"/>
        <dbReference type="ChEBI" id="CHEBI:17001"/>
        <dbReference type="ChEBI" id="CHEBI:17071"/>
        <dbReference type="ChEBI" id="CHEBI:44841"/>
        <dbReference type="EC" id="4.1.2.25"/>
    </reaction>
</comment>
<dbReference type="InterPro" id="IPR006156">
    <property type="entry name" value="Dihydroneopterin_aldolase"/>
</dbReference>
<dbReference type="GO" id="GO:0005737">
    <property type="term" value="C:cytoplasm"/>
    <property type="evidence" value="ECO:0007669"/>
    <property type="project" value="TreeGrafter"/>
</dbReference>
<keyword evidence="6" id="KW-0456">Lyase</keyword>
<proteinExistence type="inferred from homology"/>
<keyword evidence="5" id="KW-0289">Folate biosynthesis</keyword>
<evidence type="ECO:0000256" key="3">
    <source>
        <dbReference type="ARBA" id="ARBA00005708"/>
    </source>
</evidence>
<evidence type="ECO:0000256" key="4">
    <source>
        <dbReference type="ARBA" id="ARBA00013043"/>
    </source>
</evidence>
<evidence type="ECO:0000256" key="7">
    <source>
        <dbReference type="ARBA" id="ARBA00032903"/>
    </source>
</evidence>
<evidence type="ECO:0000313" key="9">
    <source>
        <dbReference type="EMBL" id="SFE93531.1"/>
    </source>
</evidence>
<comment type="similarity">
    <text evidence="3">Belongs to the DHNA family.</text>
</comment>
<dbReference type="SUPFAM" id="SSF55620">
    <property type="entry name" value="Tetrahydrobiopterin biosynthesis enzymes-like"/>
    <property type="match status" value="1"/>
</dbReference>
<dbReference type="InterPro" id="IPR011051">
    <property type="entry name" value="RmlC_Cupin_sf"/>
</dbReference>
<dbReference type="InterPro" id="IPR006157">
    <property type="entry name" value="FolB_dom"/>
</dbReference>
<dbReference type="AlphaFoldDB" id="A0A1I2EMD4"/>
<reference evidence="10" key="1">
    <citation type="submission" date="2016-10" db="EMBL/GenBank/DDBJ databases">
        <authorList>
            <person name="Varghese N."/>
            <person name="Submissions S."/>
        </authorList>
    </citation>
    <scope>NUCLEOTIDE SEQUENCE [LARGE SCALE GENOMIC DNA]</scope>
    <source>
        <strain evidence="10">ATCC 25963</strain>
    </source>
</reference>
<dbReference type="STRING" id="54.SAMN02745121_06115"/>
<dbReference type="RefSeq" id="WP_096331761.1">
    <property type="nucleotide sequence ID" value="NZ_FOMX01000023.1"/>
</dbReference>
<keyword evidence="10" id="KW-1185">Reference proteome</keyword>
<dbReference type="SUPFAM" id="SSF51182">
    <property type="entry name" value="RmlC-like cupins"/>
    <property type="match status" value="1"/>
</dbReference>
<dbReference type="GO" id="GO:0046656">
    <property type="term" value="P:folic acid biosynthetic process"/>
    <property type="evidence" value="ECO:0007669"/>
    <property type="project" value="UniProtKB-KW"/>
</dbReference>
<comment type="pathway">
    <text evidence="2">Cofactor biosynthesis; tetrahydrofolate biosynthesis; 2-amino-4-hydroxy-6-hydroxymethyl-7,8-dihydropteridine diphosphate from 7,8-dihydroneopterin triphosphate: step 3/4.</text>
</comment>
<evidence type="ECO:0000256" key="2">
    <source>
        <dbReference type="ARBA" id="ARBA00005013"/>
    </source>
</evidence>
<evidence type="ECO:0000313" key="10">
    <source>
        <dbReference type="Proteomes" id="UP000199400"/>
    </source>
</evidence>
<dbReference type="GO" id="GO:0004150">
    <property type="term" value="F:dihydroneopterin aldolase activity"/>
    <property type="evidence" value="ECO:0007669"/>
    <property type="project" value="UniProtKB-EC"/>
</dbReference>
<evidence type="ECO:0000256" key="5">
    <source>
        <dbReference type="ARBA" id="ARBA00022909"/>
    </source>
</evidence>
<dbReference type="EC" id="4.1.2.25" evidence="4"/>
<evidence type="ECO:0000259" key="8">
    <source>
        <dbReference type="SMART" id="SM00905"/>
    </source>
</evidence>
<dbReference type="OrthoDB" id="5379688at2"/>
<dbReference type="Proteomes" id="UP000199400">
    <property type="component" value="Unassembled WGS sequence"/>
</dbReference>
<dbReference type="Gene3D" id="3.30.1130.10">
    <property type="match status" value="1"/>
</dbReference>
<dbReference type="PANTHER" id="PTHR42844">
    <property type="entry name" value="DIHYDRONEOPTERIN ALDOLASE 1-RELATED"/>
    <property type="match status" value="1"/>
</dbReference>
<dbReference type="Gene3D" id="2.60.120.10">
    <property type="entry name" value="Jelly Rolls"/>
    <property type="match status" value="1"/>
</dbReference>
<dbReference type="SMART" id="SM00905">
    <property type="entry name" value="FolB"/>
    <property type="match status" value="1"/>
</dbReference>
<name>A0A1I2EMD4_9BACT</name>
<organism evidence="9 10">
    <name type="scientific">Nannocystis exedens</name>
    <dbReference type="NCBI Taxonomy" id="54"/>
    <lineage>
        <taxon>Bacteria</taxon>
        <taxon>Pseudomonadati</taxon>
        <taxon>Myxococcota</taxon>
        <taxon>Polyangia</taxon>
        <taxon>Nannocystales</taxon>
        <taxon>Nannocystaceae</taxon>
        <taxon>Nannocystis</taxon>
    </lineage>
</organism>
<accession>A0A1I2EMD4</accession>
<protein>
    <recommendedName>
        <fullName evidence="4">dihydroneopterin aldolase</fullName>
        <ecNumber evidence="4">4.1.2.25</ecNumber>
    </recommendedName>
    <alternativeName>
        <fullName evidence="7">7,8-dihydroneopterin aldolase</fullName>
    </alternativeName>
</protein>
<sequence>MTRPLDRLSLHDMRFDCIVGLFGYERNTPQPVRLDVTLHFDSRAAARDGRLTSTLDYSRLLGELRFVMVAARFRLLESAAEAVAAWLLLPPSADVPRPQVEAVDVRLSKLVALSGAAVPTLEIHRRRGDIAFVTEKKSFGHVDVVFETRESGVYRERIHPHTVLPTHVHHHLDETELVLGDGLLLQGAPVTAGTAHTWPRGFPHRYENVTDIEQSFLCIDRPAFIPNDENEVDVPVESLTRTEPMRFF</sequence>
<dbReference type="InterPro" id="IPR043133">
    <property type="entry name" value="GTP-CH-I_C/QueF"/>
</dbReference>
<dbReference type="Pfam" id="PF02152">
    <property type="entry name" value="FolB"/>
    <property type="match status" value="1"/>
</dbReference>
<dbReference type="InterPro" id="IPR014710">
    <property type="entry name" value="RmlC-like_jellyroll"/>
</dbReference>
<gene>
    <name evidence="9" type="ORF">SAMN02745121_06115</name>
</gene>
<feature type="domain" description="Dihydroneopterin aldolase/epimerase" evidence="8">
    <location>
        <begin position="8"/>
        <end position="125"/>
    </location>
</feature>
<dbReference type="EMBL" id="FOMX01000023">
    <property type="protein sequence ID" value="SFE93531.1"/>
    <property type="molecule type" value="Genomic_DNA"/>
</dbReference>